<evidence type="ECO:0000313" key="2">
    <source>
        <dbReference type="EMBL" id="PPB80679.1"/>
    </source>
</evidence>
<comment type="caution">
    <text evidence="2">The sequence shown here is derived from an EMBL/GenBank/DDBJ whole genome shotgun (WGS) entry which is preliminary data.</text>
</comment>
<evidence type="ECO:0000259" key="1">
    <source>
        <dbReference type="Pfam" id="PF03050"/>
    </source>
</evidence>
<proteinExistence type="predicted"/>
<dbReference type="InterPro" id="IPR052344">
    <property type="entry name" value="Transposase-related"/>
</dbReference>
<accession>A0A2P5K6N5</accession>
<dbReference type="PANTHER" id="PTHR33678:SF1">
    <property type="entry name" value="BLL1576 PROTEIN"/>
    <property type="match status" value="1"/>
</dbReference>
<dbReference type="InterPro" id="IPR004291">
    <property type="entry name" value="Transposase_IS66_central"/>
</dbReference>
<gene>
    <name evidence="2" type="ORF">B0O95_1294</name>
</gene>
<dbReference type="EMBL" id="PRDW01000029">
    <property type="protein sequence ID" value="PPB80679.1"/>
    <property type="molecule type" value="Genomic_DNA"/>
</dbReference>
<name>A0A2P5K6N5_9BURK</name>
<sequence length="87" mass="10067">MPNKKYAVERKIRGQTPDVRLSVRQQRCAPSLLSLKVWLEHTLSQVSVKSGLAKAIKYLLTHWRTLARYCEDGQQHRRTSHPIACAR</sequence>
<dbReference type="Proteomes" id="UP000243096">
    <property type="component" value="Unassembled WGS sequence"/>
</dbReference>
<organism evidence="2 3">
    <name type="scientific">Mycetohabitans endofungorum</name>
    <dbReference type="NCBI Taxonomy" id="417203"/>
    <lineage>
        <taxon>Bacteria</taxon>
        <taxon>Pseudomonadati</taxon>
        <taxon>Pseudomonadota</taxon>
        <taxon>Betaproteobacteria</taxon>
        <taxon>Burkholderiales</taxon>
        <taxon>Burkholderiaceae</taxon>
        <taxon>Mycetohabitans</taxon>
    </lineage>
</organism>
<feature type="domain" description="Transposase IS66 central" evidence="1">
    <location>
        <begin position="4"/>
        <end position="74"/>
    </location>
</feature>
<dbReference type="AlphaFoldDB" id="A0A2P5K6N5"/>
<dbReference type="Pfam" id="PF03050">
    <property type="entry name" value="DDE_Tnp_IS66"/>
    <property type="match status" value="1"/>
</dbReference>
<dbReference type="PANTHER" id="PTHR33678">
    <property type="entry name" value="BLL1576 PROTEIN"/>
    <property type="match status" value="1"/>
</dbReference>
<protein>
    <submittedName>
        <fullName evidence="2">Transposase IS66 family protein</fullName>
    </submittedName>
</protein>
<reference evidence="2 3" key="1">
    <citation type="submission" date="2018-01" db="EMBL/GenBank/DDBJ databases">
        <title>Genomic Encyclopedia of Type Strains, Phase III (KMG-III): the genomes of soil and plant-associated and newly described type strains.</title>
        <authorList>
            <person name="Whitman W."/>
        </authorList>
    </citation>
    <scope>NUCLEOTIDE SEQUENCE [LARGE SCALE GENOMIC DNA]</scope>
    <source>
        <strain evidence="2 3">HKI456</strain>
    </source>
</reference>
<evidence type="ECO:0000313" key="3">
    <source>
        <dbReference type="Proteomes" id="UP000243096"/>
    </source>
</evidence>
<keyword evidence="3" id="KW-1185">Reference proteome</keyword>